<organism evidence="2 3">
    <name type="scientific">Clavelina lepadiformis</name>
    <name type="common">Light-bulb sea squirt</name>
    <name type="synonym">Ascidia lepadiformis</name>
    <dbReference type="NCBI Taxonomy" id="159417"/>
    <lineage>
        <taxon>Eukaryota</taxon>
        <taxon>Metazoa</taxon>
        <taxon>Chordata</taxon>
        <taxon>Tunicata</taxon>
        <taxon>Ascidiacea</taxon>
        <taxon>Aplousobranchia</taxon>
        <taxon>Clavelinidae</taxon>
        <taxon>Clavelina</taxon>
    </lineage>
</organism>
<gene>
    <name evidence="2" type="ORF">CVLEPA_LOCUS13593</name>
</gene>
<dbReference type="Proteomes" id="UP001642483">
    <property type="component" value="Unassembled WGS sequence"/>
</dbReference>
<dbReference type="Pfam" id="PF00210">
    <property type="entry name" value="Ferritin"/>
    <property type="match status" value="1"/>
</dbReference>
<name>A0ABP0FW93_CLALP</name>
<protein>
    <recommendedName>
        <fullName evidence="1">Ferritin/DPS domain-containing protein</fullName>
    </recommendedName>
</protein>
<proteinExistence type="predicted"/>
<dbReference type="InterPro" id="IPR009078">
    <property type="entry name" value="Ferritin-like_SF"/>
</dbReference>
<keyword evidence="3" id="KW-1185">Reference proteome</keyword>
<comment type="caution">
    <text evidence="2">The sequence shown here is derived from an EMBL/GenBank/DDBJ whole genome shotgun (WGS) entry which is preliminary data.</text>
</comment>
<evidence type="ECO:0000313" key="2">
    <source>
        <dbReference type="EMBL" id="CAK8682819.1"/>
    </source>
</evidence>
<dbReference type="EMBL" id="CAWYQH010000096">
    <property type="protein sequence ID" value="CAK8682819.1"/>
    <property type="molecule type" value="Genomic_DNA"/>
</dbReference>
<sequence length="255" mass="28634">MTYELKKSQNLSNVCFCVLFSDNPNAVIANPSSSSTNVTLKSPGTYNCKLSRSDTTIGPDNLILSTNLRMEIFLKLPVTILAGSITQNLIRAQYQFLSLSHHYYASNNYLPNVAKFFKAGMGKMTDTIHKLITYVLAKHATTKVKDGQGSPDYTVHLFRHGFGPDFKIKSEKPTQLQKAFADALKIEKAIVHDLTSTKHWAEYLDDAETIEFISIELIPTFTTHMKVLSDYKKTVSNITKHDLGLGEFLFDRLMA</sequence>
<evidence type="ECO:0000259" key="1">
    <source>
        <dbReference type="Pfam" id="PF00210"/>
    </source>
</evidence>
<dbReference type="Gene3D" id="1.20.1260.10">
    <property type="match status" value="1"/>
</dbReference>
<feature type="domain" description="Ferritin/DPS" evidence="1">
    <location>
        <begin position="91"/>
        <end position="231"/>
    </location>
</feature>
<dbReference type="SUPFAM" id="SSF47240">
    <property type="entry name" value="Ferritin-like"/>
    <property type="match status" value="1"/>
</dbReference>
<accession>A0ABP0FW93</accession>
<dbReference type="InterPro" id="IPR012347">
    <property type="entry name" value="Ferritin-like"/>
</dbReference>
<dbReference type="InterPro" id="IPR008331">
    <property type="entry name" value="Ferritin_DPS_dom"/>
</dbReference>
<evidence type="ECO:0000313" key="3">
    <source>
        <dbReference type="Proteomes" id="UP001642483"/>
    </source>
</evidence>
<reference evidence="2 3" key="1">
    <citation type="submission" date="2024-02" db="EMBL/GenBank/DDBJ databases">
        <authorList>
            <person name="Daric V."/>
            <person name="Darras S."/>
        </authorList>
    </citation>
    <scope>NUCLEOTIDE SEQUENCE [LARGE SCALE GENOMIC DNA]</scope>
</reference>